<accession>A0ACB0LKM5</accession>
<comment type="caution">
    <text evidence="1">The sequence shown here is derived from an EMBL/GenBank/DDBJ whole genome shotgun (WGS) entry which is preliminary data.</text>
</comment>
<organism evidence="1 2">
    <name type="scientific">Trifolium pratense</name>
    <name type="common">Red clover</name>
    <dbReference type="NCBI Taxonomy" id="57577"/>
    <lineage>
        <taxon>Eukaryota</taxon>
        <taxon>Viridiplantae</taxon>
        <taxon>Streptophyta</taxon>
        <taxon>Embryophyta</taxon>
        <taxon>Tracheophyta</taxon>
        <taxon>Spermatophyta</taxon>
        <taxon>Magnoliopsida</taxon>
        <taxon>eudicotyledons</taxon>
        <taxon>Gunneridae</taxon>
        <taxon>Pentapetalae</taxon>
        <taxon>rosids</taxon>
        <taxon>fabids</taxon>
        <taxon>Fabales</taxon>
        <taxon>Fabaceae</taxon>
        <taxon>Papilionoideae</taxon>
        <taxon>50 kb inversion clade</taxon>
        <taxon>NPAAA clade</taxon>
        <taxon>Hologalegina</taxon>
        <taxon>IRL clade</taxon>
        <taxon>Trifolieae</taxon>
        <taxon>Trifolium</taxon>
    </lineage>
</organism>
<dbReference type="EMBL" id="CASHSV030000615">
    <property type="protein sequence ID" value="CAJ2670072.1"/>
    <property type="molecule type" value="Genomic_DNA"/>
</dbReference>
<proteinExistence type="predicted"/>
<reference evidence="1" key="1">
    <citation type="submission" date="2023-10" db="EMBL/GenBank/DDBJ databases">
        <authorList>
            <person name="Rodriguez Cubillos JULIANA M."/>
            <person name="De Vega J."/>
        </authorList>
    </citation>
    <scope>NUCLEOTIDE SEQUENCE</scope>
</reference>
<keyword evidence="2" id="KW-1185">Reference proteome</keyword>
<evidence type="ECO:0000313" key="1">
    <source>
        <dbReference type="EMBL" id="CAJ2670072.1"/>
    </source>
</evidence>
<evidence type="ECO:0000313" key="2">
    <source>
        <dbReference type="Proteomes" id="UP001177021"/>
    </source>
</evidence>
<dbReference type="Proteomes" id="UP001177021">
    <property type="component" value="Unassembled WGS sequence"/>
</dbReference>
<sequence>MLASVDTSIFSLFLDNLCVLLLLDGSLLSSINSAGYGGLLRDNHGDFIWGFYGAATVKNILCAEIIAIWQGLKLCWENGYRKVLCCSDSLLTVNLIKQGVTAHHRFANEIHSIRRMLENDWEVVITHTLREGNACADVLAKMGAISNSPLVKISTPPSDLLRPLLEDAWGVEFIRE</sequence>
<protein>
    <submittedName>
        <fullName evidence="1">Uncharacterized protein</fullName>
    </submittedName>
</protein>
<gene>
    <name evidence="1" type="ORF">MILVUS5_LOCUS34165</name>
</gene>
<name>A0ACB0LKM5_TRIPR</name>